<dbReference type="Pfam" id="PF02310">
    <property type="entry name" value="B12-binding"/>
    <property type="match status" value="1"/>
</dbReference>
<feature type="domain" description="B12-binding" evidence="6">
    <location>
        <begin position="5"/>
        <end position="177"/>
    </location>
</feature>
<dbReference type="SFLD" id="SFLDS00029">
    <property type="entry name" value="Radical_SAM"/>
    <property type="match status" value="1"/>
</dbReference>
<dbReference type="InterPro" id="IPR006638">
    <property type="entry name" value="Elp3/MiaA/NifB-like_rSAM"/>
</dbReference>
<dbReference type="Pfam" id="PF04055">
    <property type="entry name" value="Radical_SAM"/>
    <property type="match status" value="1"/>
</dbReference>
<sequence>MLSHFSVTLVQCPFWNIETPPIAMSLLAGNLRTKGINVHLFDLNIEFYHTVSPKQRGPWLEEIGLFWYSEKSVRGLMEEYDEEIDKQISQIIEKGSLLVGFTLYNSTIIYSMEIIKRLKSQSPDTFVVLGGRSTAMHACGKGLDLLKNPDIDAVVFGEGDETLPEMCTILRERGHFKKIPGLAFKKNGKIIHGGMRSPIRSLDTIPFTDYSDFDLNRYNNPKCLDVFSSRGCVNICHFCAEQYFFKRFRTRSAKNLFDEVQFHMSQHPDVNSFFLSDSALNGSLKTLREFSELILKNKVKISWGGFAVVRKEMTPEILNLMAKAGCSFLFYGIESGSERVRRHMNRLRYGNELATKVLKDTHDAGINVYVAFMFGFPKETEEDFQMTLTFIRHNHKWINHVFPSSALTALLPDTYLYNNSEEFGIEETKKHIIFWETKDGQNTFLTRMERYKRFCRLCQDLGIEFTGTDDKEEKWRIWGSYYSYKGDHDKVLEYKKEVMKHGKSREASVFFQECGL</sequence>
<dbReference type="Gene3D" id="3.40.50.280">
    <property type="entry name" value="Cobalamin-binding domain"/>
    <property type="match status" value="1"/>
</dbReference>
<reference evidence="8 9" key="1">
    <citation type="submission" date="2024-09" db="EMBL/GenBank/DDBJ databases">
        <title>Laminarin stimulates single cell rates of sulfate reduction while oxygen inhibits transcriptomic activity in coastal marine sediment.</title>
        <authorList>
            <person name="Lindsay M."/>
            <person name="Orcutt B."/>
            <person name="Emerson D."/>
            <person name="Stepanauskas R."/>
            <person name="D'Angelo T."/>
        </authorList>
    </citation>
    <scope>NUCLEOTIDE SEQUENCE [LARGE SCALE GENOMIC DNA]</scope>
    <source>
        <strain evidence="8">SAG AM-311-K15</strain>
    </source>
</reference>
<dbReference type="InterPro" id="IPR023404">
    <property type="entry name" value="rSAM_horseshoe"/>
</dbReference>
<comment type="cofactor">
    <cofactor evidence="1">
        <name>[4Fe-4S] cluster</name>
        <dbReference type="ChEBI" id="CHEBI:49883"/>
    </cofactor>
</comment>
<dbReference type="SUPFAM" id="SSF102114">
    <property type="entry name" value="Radical SAM enzymes"/>
    <property type="match status" value="1"/>
</dbReference>
<dbReference type="InterPro" id="IPR007197">
    <property type="entry name" value="rSAM"/>
</dbReference>
<dbReference type="SMART" id="SM00729">
    <property type="entry name" value="Elp3"/>
    <property type="match status" value="1"/>
</dbReference>
<evidence type="ECO:0000256" key="5">
    <source>
        <dbReference type="ARBA" id="ARBA00023014"/>
    </source>
</evidence>
<feature type="non-terminal residue" evidence="8">
    <location>
        <position position="516"/>
    </location>
</feature>
<dbReference type="Proteomes" id="UP001594351">
    <property type="component" value="Unassembled WGS sequence"/>
</dbReference>
<dbReference type="PROSITE" id="PS51332">
    <property type="entry name" value="B12_BINDING"/>
    <property type="match status" value="1"/>
</dbReference>
<dbReference type="InterPro" id="IPR051198">
    <property type="entry name" value="BchE-like"/>
</dbReference>
<keyword evidence="2" id="KW-0949">S-adenosyl-L-methionine</keyword>
<evidence type="ECO:0000259" key="6">
    <source>
        <dbReference type="PROSITE" id="PS51332"/>
    </source>
</evidence>
<dbReference type="InterPro" id="IPR034466">
    <property type="entry name" value="Methyltransferase_Class_B"/>
</dbReference>
<evidence type="ECO:0000259" key="7">
    <source>
        <dbReference type="PROSITE" id="PS51918"/>
    </source>
</evidence>
<feature type="domain" description="Radical SAM core" evidence="7">
    <location>
        <begin position="218"/>
        <end position="464"/>
    </location>
</feature>
<comment type="caution">
    <text evidence="8">The sequence shown here is derived from an EMBL/GenBank/DDBJ whole genome shotgun (WGS) entry which is preliminary data.</text>
</comment>
<keyword evidence="3" id="KW-0479">Metal-binding</keyword>
<keyword evidence="5" id="KW-0411">Iron-sulfur</keyword>
<dbReference type="InterPro" id="IPR006158">
    <property type="entry name" value="Cobalamin-bd"/>
</dbReference>
<dbReference type="SFLD" id="SFLDG01082">
    <property type="entry name" value="B12-binding_domain_containing"/>
    <property type="match status" value="1"/>
</dbReference>
<dbReference type="InterPro" id="IPR058240">
    <property type="entry name" value="rSAM_sf"/>
</dbReference>
<evidence type="ECO:0000313" key="9">
    <source>
        <dbReference type="Proteomes" id="UP001594351"/>
    </source>
</evidence>
<evidence type="ECO:0000256" key="3">
    <source>
        <dbReference type="ARBA" id="ARBA00022723"/>
    </source>
</evidence>
<dbReference type="Gene3D" id="3.80.30.20">
    <property type="entry name" value="tm_1862 like domain"/>
    <property type="match status" value="1"/>
</dbReference>
<evidence type="ECO:0000256" key="2">
    <source>
        <dbReference type="ARBA" id="ARBA00022691"/>
    </source>
</evidence>
<evidence type="ECO:0000256" key="1">
    <source>
        <dbReference type="ARBA" id="ARBA00001966"/>
    </source>
</evidence>
<evidence type="ECO:0000313" key="8">
    <source>
        <dbReference type="EMBL" id="MFC1854207.1"/>
    </source>
</evidence>
<accession>A0ABV6Z6Y7</accession>
<keyword evidence="4" id="KW-0408">Iron</keyword>
<gene>
    <name evidence="8" type="ORF">ACFL27_28825</name>
</gene>
<dbReference type="CDD" id="cd02068">
    <property type="entry name" value="radical_SAM_B12_BD"/>
    <property type="match status" value="1"/>
</dbReference>
<dbReference type="SFLD" id="SFLDG01123">
    <property type="entry name" value="methyltransferase_(Class_B)"/>
    <property type="match status" value="1"/>
</dbReference>
<dbReference type="PANTHER" id="PTHR43409">
    <property type="entry name" value="ANAEROBIC MAGNESIUM-PROTOPORPHYRIN IX MONOMETHYL ESTER CYCLASE-RELATED"/>
    <property type="match status" value="1"/>
</dbReference>
<name>A0ABV6Z6Y7_UNCC1</name>
<protein>
    <submittedName>
        <fullName evidence="8">B12-binding domain-containing radical SAM protein</fullName>
    </submittedName>
</protein>
<proteinExistence type="predicted"/>
<keyword evidence="9" id="KW-1185">Reference proteome</keyword>
<dbReference type="EMBL" id="JBHPBY010000767">
    <property type="protein sequence ID" value="MFC1854207.1"/>
    <property type="molecule type" value="Genomic_DNA"/>
</dbReference>
<organism evidence="8 9">
    <name type="scientific">candidate division CSSED10-310 bacterium</name>
    <dbReference type="NCBI Taxonomy" id="2855610"/>
    <lineage>
        <taxon>Bacteria</taxon>
        <taxon>Bacteria division CSSED10-310</taxon>
    </lineage>
</organism>
<dbReference type="PROSITE" id="PS51918">
    <property type="entry name" value="RADICAL_SAM"/>
    <property type="match status" value="1"/>
</dbReference>
<evidence type="ECO:0000256" key="4">
    <source>
        <dbReference type="ARBA" id="ARBA00023004"/>
    </source>
</evidence>
<dbReference type="CDD" id="cd01335">
    <property type="entry name" value="Radical_SAM"/>
    <property type="match status" value="1"/>
</dbReference>